<evidence type="ECO:0000256" key="1">
    <source>
        <dbReference type="SAM" id="SignalP"/>
    </source>
</evidence>
<proteinExistence type="predicted"/>
<keyword evidence="3" id="KW-1185">Reference proteome</keyword>
<organism evidence="2 3">
    <name type="scientific">Halteria grandinella</name>
    <dbReference type="NCBI Taxonomy" id="5974"/>
    <lineage>
        <taxon>Eukaryota</taxon>
        <taxon>Sar</taxon>
        <taxon>Alveolata</taxon>
        <taxon>Ciliophora</taxon>
        <taxon>Intramacronucleata</taxon>
        <taxon>Spirotrichea</taxon>
        <taxon>Stichotrichia</taxon>
        <taxon>Sporadotrichida</taxon>
        <taxon>Halteriidae</taxon>
        <taxon>Halteria</taxon>
    </lineage>
</organism>
<name>A0A8J8SYX1_HALGN</name>
<evidence type="ECO:0000313" key="2">
    <source>
        <dbReference type="EMBL" id="TNV75426.1"/>
    </source>
</evidence>
<feature type="signal peptide" evidence="1">
    <location>
        <begin position="1"/>
        <end position="16"/>
    </location>
</feature>
<dbReference type="AlphaFoldDB" id="A0A8J8SYX1"/>
<comment type="caution">
    <text evidence="2">The sequence shown here is derived from an EMBL/GenBank/DDBJ whole genome shotgun (WGS) entry which is preliminary data.</text>
</comment>
<keyword evidence="1" id="KW-0732">Signal</keyword>
<gene>
    <name evidence="2" type="ORF">FGO68_gene9930</name>
</gene>
<dbReference type="Proteomes" id="UP000785679">
    <property type="component" value="Unassembled WGS sequence"/>
</dbReference>
<protein>
    <submittedName>
        <fullName evidence="2">Uncharacterized protein</fullName>
    </submittedName>
</protein>
<accession>A0A8J8SYX1</accession>
<sequence>MRTVLLLALAVSTASASFGLGECPEVESIPYDATMLASRAHNLLYLDAFSMKLMDLARKVVTAVPDLKCLALGTFPYDEDTFDSFFEDDVRAIPFKMVYFHLATLSEVWYLCLDYTYIVGLVGNNVWARAALQVVKPVYYELGLVFTQATSFTNAEITELDAGIQATAPSYKWNMMAMFDRATC</sequence>
<feature type="chain" id="PRO_5035273647" evidence="1">
    <location>
        <begin position="17"/>
        <end position="184"/>
    </location>
</feature>
<evidence type="ECO:0000313" key="3">
    <source>
        <dbReference type="Proteomes" id="UP000785679"/>
    </source>
</evidence>
<dbReference type="EMBL" id="RRYP01015617">
    <property type="protein sequence ID" value="TNV75426.1"/>
    <property type="molecule type" value="Genomic_DNA"/>
</dbReference>
<reference evidence="2" key="1">
    <citation type="submission" date="2019-06" db="EMBL/GenBank/DDBJ databases">
        <authorList>
            <person name="Zheng W."/>
        </authorList>
    </citation>
    <scope>NUCLEOTIDE SEQUENCE</scope>
    <source>
        <strain evidence="2">QDHG01</strain>
    </source>
</reference>